<feature type="transmembrane region" description="Helical" evidence="12">
    <location>
        <begin position="244"/>
        <end position="266"/>
    </location>
</feature>
<evidence type="ECO:0000256" key="11">
    <source>
        <dbReference type="ARBA" id="ARBA00023136"/>
    </source>
</evidence>
<dbReference type="GO" id="GO:0090563">
    <property type="term" value="F:protein-phosphocysteine-sugar phosphotransferase activity"/>
    <property type="evidence" value="ECO:0007669"/>
    <property type="project" value="TreeGrafter"/>
</dbReference>
<dbReference type="InterPro" id="IPR003501">
    <property type="entry name" value="PTS_EIIB_2/3"/>
</dbReference>
<keyword evidence="6" id="KW-0808">Transferase</keyword>
<keyword evidence="11 12" id="KW-0472">Membrane</keyword>
<keyword evidence="7" id="KW-0598">Phosphotransferase system</keyword>
<feature type="domain" description="PTS EIIC type-2" evidence="14">
    <location>
        <begin position="120"/>
        <end position="463"/>
    </location>
</feature>
<dbReference type="InterPro" id="IPR013014">
    <property type="entry name" value="PTS_EIIC_2"/>
</dbReference>
<evidence type="ECO:0000256" key="3">
    <source>
        <dbReference type="ARBA" id="ARBA00022475"/>
    </source>
</evidence>
<reference evidence="15 16" key="1">
    <citation type="submission" date="2017-05" db="EMBL/GenBank/DDBJ databases">
        <title>The Genome Sequence of Enterococcus mundtii 6B1_DIV0119.</title>
        <authorList>
            <consortium name="The Broad Institute Genomics Platform"/>
            <consortium name="The Broad Institute Genomic Center for Infectious Diseases"/>
            <person name="Earl A."/>
            <person name="Manson A."/>
            <person name="Schwartman J."/>
            <person name="Gilmore M."/>
            <person name="Abouelleil A."/>
            <person name="Cao P."/>
            <person name="Chapman S."/>
            <person name="Cusick C."/>
            <person name="Shea T."/>
            <person name="Young S."/>
            <person name="Neafsey D."/>
            <person name="Nusbaum C."/>
            <person name="Birren B."/>
        </authorList>
    </citation>
    <scope>NUCLEOTIDE SEQUENCE [LARGE SCALE GENOMIC DNA]</scope>
    <source>
        <strain evidence="15 16">6B1_DIV0119</strain>
    </source>
</reference>
<accession>A0A242KFM3</accession>
<evidence type="ECO:0000259" key="14">
    <source>
        <dbReference type="PROSITE" id="PS51104"/>
    </source>
</evidence>
<feature type="transmembrane region" description="Helical" evidence="12">
    <location>
        <begin position="396"/>
        <end position="417"/>
    </location>
</feature>
<comment type="subcellular location">
    <subcellularLocation>
        <location evidence="1">Cell inner membrane</location>
        <topology evidence="1">Multi-pass membrane protein</topology>
    </subcellularLocation>
</comment>
<evidence type="ECO:0000256" key="6">
    <source>
        <dbReference type="ARBA" id="ARBA00022679"/>
    </source>
</evidence>
<evidence type="ECO:0000256" key="1">
    <source>
        <dbReference type="ARBA" id="ARBA00004429"/>
    </source>
</evidence>
<evidence type="ECO:0000256" key="2">
    <source>
        <dbReference type="ARBA" id="ARBA00022448"/>
    </source>
</evidence>
<evidence type="ECO:0000256" key="10">
    <source>
        <dbReference type="ARBA" id="ARBA00022989"/>
    </source>
</evidence>
<organism evidence="15 16">
    <name type="scientific">Enterococcus mundtii</name>
    <dbReference type="NCBI Taxonomy" id="53346"/>
    <lineage>
        <taxon>Bacteria</taxon>
        <taxon>Bacillati</taxon>
        <taxon>Bacillota</taxon>
        <taxon>Bacilli</taxon>
        <taxon>Lactobacillales</taxon>
        <taxon>Enterococcaceae</taxon>
        <taxon>Enterococcus</taxon>
    </lineage>
</organism>
<evidence type="ECO:0000259" key="13">
    <source>
        <dbReference type="PROSITE" id="PS51099"/>
    </source>
</evidence>
<keyword evidence="8 12" id="KW-0812">Transmembrane</keyword>
<dbReference type="AlphaFoldDB" id="A0A242KFM3"/>
<dbReference type="GO" id="GO:0005886">
    <property type="term" value="C:plasma membrane"/>
    <property type="evidence" value="ECO:0007669"/>
    <property type="project" value="UniProtKB-SubCell"/>
</dbReference>
<dbReference type="GO" id="GO:0022877">
    <property type="term" value="F:protein-N(PI)-phosphohistidine-fructose phosphotransferase system transporter activity"/>
    <property type="evidence" value="ECO:0007669"/>
    <property type="project" value="InterPro"/>
</dbReference>
<name>A0A242KFM3_ENTMU</name>
<evidence type="ECO:0000256" key="5">
    <source>
        <dbReference type="ARBA" id="ARBA00022597"/>
    </source>
</evidence>
<dbReference type="Pfam" id="PF02378">
    <property type="entry name" value="PTS_EIIC"/>
    <property type="match status" value="1"/>
</dbReference>
<evidence type="ECO:0000256" key="9">
    <source>
        <dbReference type="ARBA" id="ARBA00022777"/>
    </source>
</evidence>
<dbReference type="SUPFAM" id="SSF52794">
    <property type="entry name" value="PTS system IIB component-like"/>
    <property type="match status" value="1"/>
</dbReference>
<evidence type="ECO:0000313" key="15">
    <source>
        <dbReference type="EMBL" id="OTP19965.1"/>
    </source>
</evidence>
<protein>
    <recommendedName>
        <fullName evidence="17">PTS fructose transporter subunit IIBC</fullName>
    </recommendedName>
</protein>
<feature type="transmembrane region" description="Helical" evidence="12">
    <location>
        <begin position="162"/>
        <end position="185"/>
    </location>
</feature>
<dbReference type="InterPro" id="IPR050864">
    <property type="entry name" value="Bacterial_PTS_Sugar_Transport"/>
</dbReference>
<dbReference type="CDD" id="cd05569">
    <property type="entry name" value="PTS_IIB_fructose"/>
    <property type="match status" value="1"/>
</dbReference>
<dbReference type="GO" id="GO:0005351">
    <property type="term" value="F:carbohydrate:proton symporter activity"/>
    <property type="evidence" value="ECO:0007669"/>
    <property type="project" value="InterPro"/>
</dbReference>
<feature type="transmembrane region" description="Helical" evidence="12">
    <location>
        <begin position="429"/>
        <end position="449"/>
    </location>
</feature>
<dbReference type="PANTHER" id="PTHR30505">
    <property type="entry name" value="FRUCTOSE-LIKE PERMEASE"/>
    <property type="match status" value="1"/>
</dbReference>
<feature type="transmembrane region" description="Helical" evidence="12">
    <location>
        <begin position="322"/>
        <end position="349"/>
    </location>
</feature>
<dbReference type="Proteomes" id="UP000195024">
    <property type="component" value="Unassembled WGS sequence"/>
</dbReference>
<dbReference type="InterPro" id="IPR006327">
    <property type="entry name" value="PTS_IIC_fruc"/>
</dbReference>
<evidence type="ECO:0000256" key="7">
    <source>
        <dbReference type="ARBA" id="ARBA00022683"/>
    </source>
</evidence>
<keyword evidence="2" id="KW-0813">Transport</keyword>
<feature type="domain" description="PTS EIIB type-2" evidence="13">
    <location>
        <begin position="1"/>
        <end position="97"/>
    </location>
</feature>
<gene>
    <name evidence="15" type="ORF">A5802_003305</name>
</gene>
<dbReference type="InterPro" id="IPR003352">
    <property type="entry name" value="PTS_EIIC"/>
</dbReference>
<dbReference type="PROSITE" id="PS51104">
    <property type="entry name" value="PTS_EIIC_TYPE_2"/>
    <property type="match status" value="1"/>
</dbReference>
<keyword evidence="4" id="KW-0597">Phosphoprotein</keyword>
<dbReference type="PANTHER" id="PTHR30505:SF0">
    <property type="entry name" value="FRUCTOSE-LIKE PTS SYSTEM EIIBC COMPONENT-RELATED"/>
    <property type="match status" value="1"/>
</dbReference>
<evidence type="ECO:0000256" key="12">
    <source>
        <dbReference type="SAM" id="Phobius"/>
    </source>
</evidence>
<dbReference type="EMBL" id="NGMS01000008">
    <property type="protein sequence ID" value="OTP19965.1"/>
    <property type="molecule type" value="Genomic_DNA"/>
</dbReference>
<evidence type="ECO:0008006" key="17">
    <source>
        <dbReference type="Google" id="ProtNLM"/>
    </source>
</evidence>
<keyword evidence="10 12" id="KW-1133">Transmembrane helix</keyword>
<feature type="transmembrane region" description="Helical" evidence="12">
    <location>
        <begin position="197"/>
        <end position="224"/>
    </location>
</feature>
<feature type="transmembrane region" description="Helical" evidence="12">
    <location>
        <begin position="130"/>
        <end position="150"/>
    </location>
</feature>
<dbReference type="InterPro" id="IPR003353">
    <property type="entry name" value="PTS_IIB_fruc"/>
</dbReference>
<keyword evidence="5" id="KW-0762">Sugar transport</keyword>
<dbReference type="PROSITE" id="PS51099">
    <property type="entry name" value="PTS_EIIB_TYPE_2"/>
    <property type="match status" value="1"/>
</dbReference>
<dbReference type="InterPro" id="IPR036095">
    <property type="entry name" value="PTS_EIIB-like_sf"/>
</dbReference>
<dbReference type="Gene3D" id="3.40.50.2300">
    <property type="match status" value="1"/>
</dbReference>
<evidence type="ECO:0000256" key="8">
    <source>
        <dbReference type="ARBA" id="ARBA00022692"/>
    </source>
</evidence>
<comment type="caution">
    <text evidence="15">The sequence shown here is derived from an EMBL/GenBank/DDBJ whole genome shotgun (WGS) entry which is preliminary data.</text>
</comment>
<proteinExistence type="predicted"/>
<dbReference type="GO" id="GO:0016301">
    <property type="term" value="F:kinase activity"/>
    <property type="evidence" value="ECO:0007669"/>
    <property type="project" value="UniProtKB-KW"/>
</dbReference>
<dbReference type="InterPro" id="IPR013011">
    <property type="entry name" value="PTS_EIIB_2"/>
</dbReference>
<dbReference type="NCBIfam" id="TIGR01427">
    <property type="entry name" value="PTS_IIC_fructo"/>
    <property type="match status" value="1"/>
</dbReference>
<keyword evidence="3" id="KW-1003">Cell membrane</keyword>
<dbReference type="RefSeq" id="WP_086335695.1">
    <property type="nucleotide sequence ID" value="NZ_NGMS01000008.1"/>
</dbReference>
<evidence type="ECO:0000256" key="4">
    <source>
        <dbReference type="ARBA" id="ARBA00022553"/>
    </source>
</evidence>
<sequence>MKIVGISACPTGIAHTYMAAEKLEKTAKEMGHFVKIETQGVKIENILTADEIEEADVVILAVDKKVGTNRFIGKKVKQVSTARAIREPKKVIQEALDGKDVKVISQKFSKPNSSEKKSGIYNHFMNGVNYMLPLVIAGGILIAFSFAFGINAADPTDPTYNQFAEVLSIVGGGTAFALMVPALSAGIATSIAGRPGFAAGLVAGTMAASGGSGFLGGMIGGLLAGYATHFLANKVTIIKSFASLYQLIVVPLVSVALTGFAMFYLIDKPISLILDGLTSWLNGLGSTSGVLFGLLIGVMMASDMGGPINKAISTFSIGLMSAGVNAPIAACMAAGMTPPLGIALASLLFKRKFTQEERTSAQSCWVLGLSYITEGAIPFAVADPIRVIPSLMAGSATAAAISMGAGVTSLAPHGGIWILPIPNVLNKPLMYVVAIGCGMLVTAMMLGFLKKPVSEENGISTTSETDLL</sequence>
<dbReference type="NCBIfam" id="TIGR00829">
    <property type="entry name" value="FRU"/>
    <property type="match status" value="1"/>
</dbReference>
<evidence type="ECO:0000313" key="16">
    <source>
        <dbReference type="Proteomes" id="UP000195024"/>
    </source>
</evidence>
<keyword evidence="9" id="KW-0418">Kinase</keyword>
<dbReference type="GO" id="GO:0009401">
    <property type="term" value="P:phosphoenolpyruvate-dependent sugar phosphotransferase system"/>
    <property type="evidence" value="ECO:0007669"/>
    <property type="project" value="UniProtKB-KW"/>
</dbReference>
<dbReference type="Pfam" id="PF02302">
    <property type="entry name" value="PTS_IIB"/>
    <property type="match status" value="1"/>
</dbReference>
<feature type="transmembrane region" description="Helical" evidence="12">
    <location>
        <begin position="278"/>
        <end position="302"/>
    </location>
</feature>